<feature type="transmembrane region" description="Helical" evidence="1">
    <location>
        <begin position="21"/>
        <end position="43"/>
    </location>
</feature>
<dbReference type="OrthoDB" id="9806583at2"/>
<keyword evidence="1" id="KW-0472">Membrane</keyword>
<protein>
    <submittedName>
        <fullName evidence="2">Uncharacterized protein</fullName>
    </submittedName>
</protein>
<keyword evidence="1" id="KW-1133">Transmembrane helix</keyword>
<organism evidence="2 3">
    <name type="scientific">Pseudomonas frederiksbergensis</name>
    <dbReference type="NCBI Taxonomy" id="104087"/>
    <lineage>
        <taxon>Bacteria</taxon>
        <taxon>Pseudomonadati</taxon>
        <taxon>Pseudomonadota</taxon>
        <taxon>Gammaproteobacteria</taxon>
        <taxon>Pseudomonadales</taxon>
        <taxon>Pseudomonadaceae</taxon>
        <taxon>Pseudomonas</taxon>
    </lineage>
</organism>
<proteinExistence type="predicted"/>
<comment type="caution">
    <text evidence="2">The sequence shown here is derived from an EMBL/GenBank/DDBJ whole genome shotgun (WGS) entry which is preliminary data.</text>
</comment>
<dbReference type="AlphaFoldDB" id="A0A423JUL8"/>
<reference evidence="2 3" key="1">
    <citation type="submission" date="2016-10" db="EMBL/GenBank/DDBJ databases">
        <title>Comparative genome analysis of multiple Pseudomonas spp. focuses on biocontrol and plant growth promoting traits.</title>
        <authorList>
            <person name="Tao X.-Y."/>
            <person name="Taylor C.G."/>
        </authorList>
    </citation>
    <scope>NUCLEOTIDE SEQUENCE [LARGE SCALE GENOMIC DNA]</scope>
    <source>
        <strain evidence="2 3">37A10</strain>
    </source>
</reference>
<evidence type="ECO:0000313" key="3">
    <source>
        <dbReference type="Proteomes" id="UP000285349"/>
    </source>
</evidence>
<dbReference type="EMBL" id="MOBQ01000033">
    <property type="protein sequence ID" value="RON41390.1"/>
    <property type="molecule type" value="Genomic_DNA"/>
</dbReference>
<evidence type="ECO:0000313" key="2">
    <source>
        <dbReference type="EMBL" id="RON41390.1"/>
    </source>
</evidence>
<sequence>MKVRKIATNSARLAAFSLLSLLRPVVVTVLEILTAFSLFGFLACAFFGQWFVFTVLLIAGVTTSALTWSYDAILSRLVPFDYGFLSEG</sequence>
<feature type="transmembrane region" description="Helical" evidence="1">
    <location>
        <begin position="49"/>
        <end position="70"/>
    </location>
</feature>
<name>A0A423JUL8_9PSED</name>
<evidence type="ECO:0000256" key="1">
    <source>
        <dbReference type="SAM" id="Phobius"/>
    </source>
</evidence>
<gene>
    <name evidence="2" type="ORF">BK666_24605</name>
</gene>
<dbReference type="RefSeq" id="WP_123514129.1">
    <property type="nucleotide sequence ID" value="NZ_MOBQ01000033.1"/>
</dbReference>
<keyword evidence="1" id="KW-0812">Transmembrane</keyword>
<accession>A0A423JUL8</accession>
<dbReference type="Proteomes" id="UP000285349">
    <property type="component" value="Unassembled WGS sequence"/>
</dbReference>